<dbReference type="Pfam" id="PF12937">
    <property type="entry name" value="F-box-like"/>
    <property type="match status" value="1"/>
</dbReference>
<dbReference type="SMART" id="SM00256">
    <property type="entry name" value="FBOX"/>
    <property type="match status" value="1"/>
</dbReference>
<dbReference type="Proteomes" id="UP000290288">
    <property type="component" value="Unassembled WGS sequence"/>
</dbReference>
<sequence length="337" mass="36958">MLSLLYSLTNAGKYALSALSWAGPRPQGLLALPTEILLLIMKELEWDDVIRLRTTCKTLQASTYSKELWTQLFCRYLECSMPTPFILPKSLLECSSIDLERIVWKSQASLRIPQPVQADKPYSFDVPKTEIARLHLVPGGRWLLAGCDDGSVWWYDLDLCFSPEAKSSGAGGPNLLLQSPLPGKEASENAARVIFSIDYTSECSDANATSQFKTLEHFNLAVCVTYLSPNLDYTTNSFQVWKVSAVTGSGIGSSSGIEACQCLSSFFEDSSCTIVSVSLHGVNLAYCLSLPTEITVIVEWHSVNGKRADRDSGFVRWYLQSAVGTFKTSDSGSGANL</sequence>
<dbReference type="InterPro" id="IPR036047">
    <property type="entry name" value="F-box-like_dom_sf"/>
</dbReference>
<dbReference type="AlphaFoldDB" id="A0A4Q2D2S2"/>
<dbReference type="EMBL" id="SDEE01000878">
    <property type="protein sequence ID" value="RXW13577.1"/>
    <property type="molecule type" value="Genomic_DNA"/>
</dbReference>
<comment type="caution">
    <text evidence="2">The sequence shown here is derived from an EMBL/GenBank/DDBJ whole genome shotgun (WGS) entry which is preliminary data.</text>
</comment>
<evidence type="ECO:0000313" key="3">
    <source>
        <dbReference type="Proteomes" id="UP000290288"/>
    </source>
</evidence>
<protein>
    <recommendedName>
        <fullName evidence="1">F-box domain-containing protein</fullName>
    </recommendedName>
</protein>
<proteinExistence type="predicted"/>
<dbReference type="SUPFAM" id="SSF81383">
    <property type="entry name" value="F-box domain"/>
    <property type="match status" value="1"/>
</dbReference>
<dbReference type="InterPro" id="IPR001810">
    <property type="entry name" value="F-box_dom"/>
</dbReference>
<organism evidence="2 3">
    <name type="scientific">Candolleomyces aberdarensis</name>
    <dbReference type="NCBI Taxonomy" id="2316362"/>
    <lineage>
        <taxon>Eukaryota</taxon>
        <taxon>Fungi</taxon>
        <taxon>Dikarya</taxon>
        <taxon>Basidiomycota</taxon>
        <taxon>Agaricomycotina</taxon>
        <taxon>Agaricomycetes</taxon>
        <taxon>Agaricomycetidae</taxon>
        <taxon>Agaricales</taxon>
        <taxon>Agaricineae</taxon>
        <taxon>Psathyrellaceae</taxon>
        <taxon>Candolleomyces</taxon>
    </lineage>
</organism>
<gene>
    <name evidence="2" type="ORF">EST38_g12277</name>
</gene>
<keyword evidence="3" id="KW-1185">Reference proteome</keyword>
<name>A0A4Q2D2S2_9AGAR</name>
<evidence type="ECO:0000313" key="2">
    <source>
        <dbReference type="EMBL" id="RXW13577.1"/>
    </source>
</evidence>
<dbReference type="OrthoDB" id="2885124at2759"/>
<dbReference type="PROSITE" id="PS50181">
    <property type="entry name" value="FBOX"/>
    <property type="match status" value="1"/>
</dbReference>
<accession>A0A4Q2D2S2</accession>
<evidence type="ECO:0000259" key="1">
    <source>
        <dbReference type="PROSITE" id="PS50181"/>
    </source>
</evidence>
<reference evidence="2 3" key="1">
    <citation type="submission" date="2019-01" db="EMBL/GenBank/DDBJ databases">
        <title>Draft genome sequence of Psathyrella aberdarensis IHI B618.</title>
        <authorList>
            <person name="Buettner E."/>
            <person name="Kellner H."/>
        </authorList>
    </citation>
    <scope>NUCLEOTIDE SEQUENCE [LARGE SCALE GENOMIC DNA]</scope>
    <source>
        <strain evidence="2 3">IHI B618</strain>
    </source>
</reference>
<feature type="domain" description="F-box" evidence="1">
    <location>
        <begin position="26"/>
        <end position="72"/>
    </location>
</feature>
<dbReference type="Gene3D" id="1.20.1280.50">
    <property type="match status" value="1"/>
</dbReference>